<feature type="signal peptide" evidence="5">
    <location>
        <begin position="1"/>
        <end position="26"/>
    </location>
</feature>
<dbReference type="SUPFAM" id="SSF56935">
    <property type="entry name" value="Porins"/>
    <property type="match status" value="1"/>
</dbReference>
<dbReference type="OrthoDB" id="97893at2"/>
<comment type="subcellular location">
    <subcellularLocation>
        <location evidence="1">Cell outer membrane</location>
    </subcellularLocation>
</comment>
<feature type="domain" description="TonB-dependent transporter Oar-like beta-barrel" evidence="6">
    <location>
        <begin position="254"/>
        <end position="1176"/>
    </location>
</feature>
<gene>
    <name evidence="7" type="ORF">ESZ00_19320</name>
</gene>
<comment type="caution">
    <text evidence="7">The sequence shown here is derived from an EMBL/GenBank/DDBJ whole genome shotgun (WGS) entry which is preliminary data.</text>
</comment>
<dbReference type="Pfam" id="PF13620">
    <property type="entry name" value="CarboxypepD_reg"/>
    <property type="match status" value="1"/>
</dbReference>
<keyword evidence="8" id="KW-1185">Reference proteome</keyword>
<dbReference type="SUPFAM" id="SSF49464">
    <property type="entry name" value="Carboxypeptidase regulatory domain-like"/>
    <property type="match status" value="1"/>
</dbReference>
<evidence type="ECO:0000313" key="8">
    <source>
        <dbReference type="Proteomes" id="UP000290253"/>
    </source>
</evidence>
<dbReference type="Gene3D" id="2.40.170.20">
    <property type="entry name" value="TonB-dependent receptor, beta-barrel domain"/>
    <property type="match status" value="1"/>
</dbReference>
<dbReference type="GO" id="GO:0009279">
    <property type="term" value="C:cell outer membrane"/>
    <property type="evidence" value="ECO:0007669"/>
    <property type="project" value="UniProtKB-SubCell"/>
</dbReference>
<evidence type="ECO:0000259" key="6">
    <source>
        <dbReference type="Pfam" id="PF25183"/>
    </source>
</evidence>
<name>A0A4Q1S7W8_9BACT</name>
<dbReference type="Gene3D" id="2.60.40.1120">
    <property type="entry name" value="Carboxypeptidase-like, regulatory domain"/>
    <property type="match status" value="1"/>
</dbReference>
<dbReference type="EMBL" id="SDMK01000006">
    <property type="protein sequence ID" value="RXS93074.1"/>
    <property type="molecule type" value="Genomic_DNA"/>
</dbReference>
<dbReference type="InterPro" id="IPR057601">
    <property type="entry name" value="Oar-like_b-barrel"/>
</dbReference>
<evidence type="ECO:0000256" key="2">
    <source>
        <dbReference type="ARBA" id="ARBA00023136"/>
    </source>
</evidence>
<evidence type="ECO:0000256" key="3">
    <source>
        <dbReference type="ARBA" id="ARBA00023237"/>
    </source>
</evidence>
<reference evidence="7 8" key="1">
    <citation type="journal article" date="2016" name="Int. J. Syst. Evol. Microbiol.">
        <title>Acidipila dinghuensis sp. nov., an acidobacterium isolated from forest soil.</title>
        <authorList>
            <person name="Jiang Y.W."/>
            <person name="Wang J."/>
            <person name="Chen M.H."/>
            <person name="Lv Y.Y."/>
            <person name="Qiu L.H."/>
        </authorList>
    </citation>
    <scope>NUCLEOTIDE SEQUENCE [LARGE SCALE GENOMIC DNA]</scope>
    <source>
        <strain evidence="7 8">DHOF10</strain>
    </source>
</reference>
<dbReference type="InterPro" id="IPR008969">
    <property type="entry name" value="CarboxyPept-like_regulatory"/>
</dbReference>
<evidence type="ECO:0000256" key="1">
    <source>
        <dbReference type="ARBA" id="ARBA00004442"/>
    </source>
</evidence>
<dbReference type="InterPro" id="IPR036942">
    <property type="entry name" value="Beta-barrel_TonB_sf"/>
</dbReference>
<evidence type="ECO:0000313" key="7">
    <source>
        <dbReference type="EMBL" id="RXS93074.1"/>
    </source>
</evidence>
<feature type="region of interest" description="Disordered" evidence="4">
    <location>
        <begin position="172"/>
        <end position="226"/>
    </location>
</feature>
<dbReference type="Pfam" id="PF25183">
    <property type="entry name" value="OMP_b-brl_4"/>
    <property type="match status" value="1"/>
</dbReference>
<feature type="chain" id="PRO_5020192493" description="TonB-dependent transporter Oar-like beta-barrel domain-containing protein" evidence="5">
    <location>
        <begin position="27"/>
        <end position="1185"/>
    </location>
</feature>
<proteinExistence type="predicted"/>
<keyword evidence="2" id="KW-0472">Membrane</keyword>
<protein>
    <recommendedName>
        <fullName evidence="6">TonB-dependent transporter Oar-like beta-barrel domain-containing protein</fullName>
    </recommendedName>
</protein>
<keyword evidence="3" id="KW-0998">Cell outer membrane</keyword>
<keyword evidence="5" id="KW-0732">Signal</keyword>
<organism evidence="7 8">
    <name type="scientific">Silvibacterium dinghuense</name>
    <dbReference type="NCBI Taxonomy" id="1560006"/>
    <lineage>
        <taxon>Bacteria</taxon>
        <taxon>Pseudomonadati</taxon>
        <taxon>Acidobacteriota</taxon>
        <taxon>Terriglobia</taxon>
        <taxon>Terriglobales</taxon>
        <taxon>Acidobacteriaceae</taxon>
        <taxon>Silvibacterium</taxon>
    </lineage>
</organism>
<feature type="compositionally biased region" description="Polar residues" evidence="4">
    <location>
        <begin position="175"/>
        <end position="221"/>
    </location>
</feature>
<feature type="region of interest" description="Disordered" evidence="4">
    <location>
        <begin position="876"/>
        <end position="896"/>
    </location>
</feature>
<dbReference type="Proteomes" id="UP000290253">
    <property type="component" value="Unassembled WGS sequence"/>
</dbReference>
<sequence length="1185" mass="128526">MRSLLRHSLGCVAALCLLFAAPVLFAQSTQSTILGTVTDPSGAVVPGVRIRITNTDQGTSASYATNRAGAFQVQNLLPGKYTLEASRDGFETKLVEDLQLTARQQLRVDVNLVVGSAHQEVIVDASSAGAIETESPSIAATLSTQSVMSLPANYRASGSTSPLNLIQALPGVQPDTATGTTSPTANGTPTVSFSVQGGQPFQTETSVDGISTQSMRNNTPLSDAFPSAESVSEIRVDGVDNNAEFGQAGEVTTVTKSGTNQYHGSFFWYHQNRALDAVAYGTPTDAAGQPEKPQKIGNDFGASVGGPLVLPRLYDGHDKTFFFGTYEGFRFPRQSTIQDLVPTQLMQEGNFSEEVPNGSLYDAYTGGVYANNIVTPINASANPFLKFFPLPNVGNYQTVEAAEAGPGYNYAANRDSGYNSNQGDARIDHRFGDRLQAFARYTYKDITLLDPQDLNVTSVTDFDNYRILASSFIYTITPSLVDEFRFGFTYERNGLKNALDGAPYTNAAGFDSVGSNYPVDGMTEIYFPNLTMLAAGNINQTSRSHLFQYTDNLTWNKGSHTAKFGFDIRTLQSLTTLGTADLNNVSVFIFTGNFTGALIGNDYPNAQYADFLAGIPAETQYYGLTPQNDGRSTYYAGYVQDQWKALPTLTFSYGIRYEFHPAYHDADGAIGNFDPANAQTGAVIYPDGYKSLLDPTFLASFDACGYGPATTDFAACTPVLSNSQAHLPNSLRKSVKDRFLPRFGFAWRPFNDDKTAVRGGFGVYNTTLLGSIFFSMTDTLQAATLVYQNGINSSTGALDYAWPQTSPVSATNTPDYGTASFGTANEINWKDPYSMQWNLSIDHEFKGDIGTRISYIAMKTDDLVWAPDLNDMSYSKTTPAAQRPLTDRPFPNWGEVNDRQTGAQATYESLQMEANHRFVHGFTFDSTYTWAKNLADNQGPVSTGFAAENGSNVGGVSTYLYDRGLDLGNVYGTRRHRWVTTGVYELPFGRGKQFGARMNKAEDAVLGGWQLSSIFLWQTGPYLTAYIPSNDADPSGTGSGILYGRDQHPDVIGKITPVHRSRNEWVNPQSFACPSITGYTATSYAGNACSVGVDSNPIGRFGNESVGDIEGPGSVNWSAGLSKRIAITERVHLRAETTFTNVLNHTNLNDPELDITNANFGKITSSRGSDFGGNRTGQVSMRLEF</sequence>
<accession>A0A4Q1S7W8</accession>
<evidence type="ECO:0000256" key="5">
    <source>
        <dbReference type="SAM" id="SignalP"/>
    </source>
</evidence>
<evidence type="ECO:0000256" key="4">
    <source>
        <dbReference type="SAM" id="MobiDB-lite"/>
    </source>
</evidence>
<dbReference type="AlphaFoldDB" id="A0A4Q1S7W8"/>